<accession>A0A813SPE1</accession>
<dbReference type="InterPro" id="IPR045602">
    <property type="entry name" value="MARF1_LOTUS"/>
</dbReference>
<dbReference type="InterPro" id="IPR025605">
    <property type="entry name" value="OST-HTH/LOTUS_dom"/>
</dbReference>
<evidence type="ECO:0000313" key="3">
    <source>
        <dbReference type="EMBL" id="CAF3587968.1"/>
    </source>
</evidence>
<name>A0A813SPE1_9BILA</name>
<feature type="domain" description="HTH OST-type" evidence="1">
    <location>
        <begin position="462"/>
        <end position="537"/>
    </location>
</feature>
<dbReference type="EMBL" id="CAJNOQ010000452">
    <property type="protein sequence ID" value="CAF0802769.1"/>
    <property type="molecule type" value="Genomic_DNA"/>
</dbReference>
<dbReference type="EMBL" id="CAJOBC010000452">
    <property type="protein sequence ID" value="CAF3587968.1"/>
    <property type="molecule type" value="Genomic_DNA"/>
</dbReference>
<dbReference type="InterPro" id="IPR041966">
    <property type="entry name" value="LOTUS-like"/>
</dbReference>
<dbReference type="Proteomes" id="UP000681722">
    <property type="component" value="Unassembled WGS sequence"/>
</dbReference>
<evidence type="ECO:0000259" key="1">
    <source>
        <dbReference type="PROSITE" id="PS51644"/>
    </source>
</evidence>
<dbReference type="AlphaFoldDB" id="A0A813SPE1"/>
<proteinExistence type="predicted"/>
<dbReference type="Pfam" id="PF12872">
    <property type="entry name" value="OST-HTH"/>
    <property type="match status" value="3"/>
</dbReference>
<dbReference type="PROSITE" id="PS51644">
    <property type="entry name" value="HTH_OST"/>
    <property type="match status" value="3"/>
</dbReference>
<dbReference type="Gene3D" id="3.30.420.610">
    <property type="entry name" value="LOTUS domain-like"/>
    <property type="match status" value="3"/>
</dbReference>
<dbReference type="Proteomes" id="UP000663829">
    <property type="component" value="Unassembled WGS sequence"/>
</dbReference>
<evidence type="ECO:0000313" key="4">
    <source>
        <dbReference type="Proteomes" id="UP000663829"/>
    </source>
</evidence>
<reference evidence="2" key="1">
    <citation type="submission" date="2021-02" db="EMBL/GenBank/DDBJ databases">
        <authorList>
            <person name="Nowell W R."/>
        </authorList>
    </citation>
    <scope>NUCLEOTIDE SEQUENCE</scope>
</reference>
<organism evidence="2 4">
    <name type="scientific">Didymodactylos carnosus</name>
    <dbReference type="NCBI Taxonomy" id="1234261"/>
    <lineage>
        <taxon>Eukaryota</taxon>
        <taxon>Metazoa</taxon>
        <taxon>Spiralia</taxon>
        <taxon>Gnathifera</taxon>
        <taxon>Rotifera</taxon>
        <taxon>Eurotatoria</taxon>
        <taxon>Bdelloidea</taxon>
        <taxon>Philodinida</taxon>
        <taxon>Philodinidae</taxon>
        <taxon>Didymodactylos</taxon>
    </lineage>
</organism>
<dbReference type="OrthoDB" id="549353at2759"/>
<dbReference type="Pfam" id="PF19687">
    <property type="entry name" value="MARF1_LOTUS"/>
    <property type="match status" value="1"/>
</dbReference>
<gene>
    <name evidence="2" type="ORF">GPM918_LOCUS3607</name>
    <name evidence="3" type="ORF">SRO942_LOCUS3607</name>
</gene>
<comment type="caution">
    <text evidence="2">The sequence shown here is derived from an EMBL/GenBank/DDBJ whole genome shotgun (WGS) entry which is preliminary data.</text>
</comment>
<feature type="domain" description="HTH OST-type" evidence="1">
    <location>
        <begin position="385"/>
        <end position="461"/>
    </location>
</feature>
<keyword evidence="4" id="KW-1185">Reference proteome</keyword>
<sequence length="800" mass="92479">MPSERKRPQSITDNDFMSSMLKFMTDKDDVDWWSSLQTPSSPIAEKIWSTPCTEWSENNGDIIKSVFNEQKLIVHKPFTTSRSSVSLVNNRNICSLTKVAYPTSLISASDQESPFRNARLIPSCSVNQTPDHSCPKSTLPYPNIIFNHLATPLSSEKAARSISPSVVSTPNKRTKASSELITDIPDRSLPIWEVAALLMEHQDATCALVTLIQEYQSRFQKNLHVNELYTMRNMLDIQDFRGNRTVRLLPRCAEMFKELRSGGVVLESAFCGQHCPSNYVVNADLELPFVKLPLDKFAENVRCLLVDHNGSLPLASFPLCYAHRFEPLLDHDDGIPLEHFISCIKDVQIIMCDGAIKKVQFMNTIGTLNGVDTTVCSENNDVQQRLQQFSREVLDLLKQQSPHCRLPVSKFVSSYHQYFSRQCRVADYGYTKIIDLLMAISKTIQILGNGNKRIITLSHRSQVKRFTNDLVRMLKNKPQRSIHISDIPREYEMAYKKQFHISDFGLSYIEDMILEIKDNKELVIELDKDIVKLYRKERTDLEIFATRNFERDVVDMLRQMPDFSIPFQKFVPSYHHHFGYQCKVQTYGFARLIDLLEEIEDVIKITEDKNGEKIVQLTEPMIHRAVSLNIEQLVKQNQGLLPLKDLQTQYFHVYRTELNAEDFGDESLECLLMKMTDKLKFHFFNFDIIIGLQDENRHVLTLAKQVVHTLMLSQCQLSFWQLKQEMLTKYQQSITITTCQTELKDYVTVIDQTVRLTPPMYFAYNAVILLNQFDGKITYEDFLLEYQRKTGSSHLLYPTE</sequence>
<protein>
    <recommendedName>
        <fullName evidence="1">HTH OST-type domain-containing protein</fullName>
    </recommendedName>
</protein>
<feature type="domain" description="HTH OST-type" evidence="1">
    <location>
        <begin position="545"/>
        <end position="619"/>
    </location>
</feature>
<evidence type="ECO:0000313" key="2">
    <source>
        <dbReference type="EMBL" id="CAF0802769.1"/>
    </source>
</evidence>